<keyword evidence="2" id="KW-0812">Transmembrane</keyword>
<dbReference type="RefSeq" id="WP_283400381.1">
    <property type="nucleotide sequence ID" value="NZ_FXUB01000002.1"/>
</dbReference>
<comment type="caution">
    <text evidence="3">The sequence shown here is derived from an EMBL/GenBank/DDBJ whole genome shotgun (WGS) entry which is preliminary data.</text>
</comment>
<protein>
    <submittedName>
        <fullName evidence="3">Uncharacterized protein</fullName>
    </submittedName>
</protein>
<feature type="region of interest" description="Disordered" evidence="1">
    <location>
        <begin position="247"/>
        <end position="287"/>
    </location>
</feature>
<sequence>MSRFITFLMILFSFIIGLSVGIIVSFYKPSFYVKKVIVENETSYALPSVKQTIPVLEEIANGSETTNATNNYNRERLKRLKQIIPKFYKEIKEGINYHPALIFKVKGTNNGTSIHLLTFSLMEWNFIKTKLSDDLTLGKPHKVYLCRDGIVDVNYIVRGFWPPEVEKGNLEDRNVLAVPQNNGRFSFEDFSGNCTDNGFVFNYSGEFAGVCFGGNFIPANKLYSEVPKTCKIIYPYSEAEIEVNATNSTQENATSPEVSNSTNSTKNTKTNLNDTFNLNLDSTNSNE</sequence>
<keyword evidence="2" id="KW-0472">Membrane</keyword>
<dbReference type="Proteomes" id="UP001157911">
    <property type="component" value="Unassembled WGS sequence"/>
</dbReference>
<organism evidence="3 4">
    <name type="scientific">Desulfurobacterium pacificum</name>
    <dbReference type="NCBI Taxonomy" id="240166"/>
    <lineage>
        <taxon>Bacteria</taxon>
        <taxon>Pseudomonadati</taxon>
        <taxon>Aquificota</taxon>
        <taxon>Aquificia</taxon>
        <taxon>Desulfurobacteriales</taxon>
        <taxon>Desulfurobacteriaceae</taxon>
        <taxon>Desulfurobacterium</taxon>
    </lineage>
</organism>
<keyword evidence="2" id="KW-1133">Transmembrane helix</keyword>
<keyword evidence="4" id="KW-1185">Reference proteome</keyword>
<reference evidence="3 4" key="1">
    <citation type="submission" date="2017-05" db="EMBL/GenBank/DDBJ databases">
        <authorList>
            <person name="Varghese N."/>
            <person name="Submissions S."/>
        </authorList>
    </citation>
    <scope>NUCLEOTIDE SEQUENCE [LARGE SCALE GENOMIC DNA]</scope>
    <source>
        <strain evidence="3 4">DSM 15522</strain>
    </source>
</reference>
<proteinExistence type="predicted"/>
<evidence type="ECO:0000256" key="1">
    <source>
        <dbReference type="SAM" id="MobiDB-lite"/>
    </source>
</evidence>
<evidence type="ECO:0000256" key="2">
    <source>
        <dbReference type="SAM" id="Phobius"/>
    </source>
</evidence>
<accession>A0ABY1NJP6</accession>
<evidence type="ECO:0000313" key="4">
    <source>
        <dbReference type="Proteomes" id="UP001157911"/>
    </source>
</evidence>
<feature type="transmembrane region" description="Helical" evidence="2">
    <location>
        <begin position="6"/>
        <end position="27"/>
    </location>
</feature>
<evidence type="ECO:0000313" key="3">
    <source>
        <dbReference type="EMBL" id="SMP11252.1"/>
    </source>
</evidence>
<name>A0ABY1NJP6_9BACT</name>
<feature type="compositionally biased region" description="Low complexity" evidence="1">
    <location>
        <begin position="259"/>
        <end position="287"/>
    </location>
</feature>
<feature type="compositionally biased region" description="Polar residues" evidence="1">
    <location>
        <begin position="247"/>
        <end position="258"/>
    </location>
</feature>
<gene>
    <name evidence="3" type="ORF">SAMN06265339_0896</name>
</gene>
<dbReference type="EMBL" id="FXUB01000002">
    <property type="protein sequence ID" value="SMP11252.1"/>
    <property type="molecule type" value="Genomic_DNA"/>
</dbReference>